<name>A0A4C1ZAD9_EUMVA</name>
<dbReference type="GO" id="GO:0016020">
    <property type="term" value="C:membrane"/>
    <property type="evidence" value="ECO:0007669"/>
    <property type="project" value="UniProtKB-SubCell"/>
</dbReference>
<evidence type="ECO:0000256" key="1">
    <source>
        <dbReference type="ARBA" id="ARBA00004141"/>
    </source>
</evidence>
<feature type="domain" description="Wntless-like transmembrane" evidence="6">
    <location>
        <begin position="92"/>
        <end position="186"/>
    </location>
</feature>
<dbReference type="Proteomes" id="UP000299102">
    <property type="component" value="Unassembled WGS sequence"/>
</dbReference>
<feature type="transmembrane region" description="Helical" evidence="5">
    <location>
        <begin position="149"/>
        <end position="168"/>
    </location>
</feature>
<keyword evidence="8" id="KW-1185">Reference proteome</keyword>
<evidence type="ECO:0000256" key="4">
    <source>
        <dbReference type="ARBA" id="ARBA00023136"/>
    </source>
</evidence>
<dbReference type="GO" id="GO:0015643">
    <property type="term" value="F:toxic substance binding"/>
    <property type="evidence" value="ECO:0007669"/>
    <property type="project" value="InterPro"/>
</dbReference>
<reference evidence="7 8" key="1">
    <citation type="journal article" date="2019" name="Commun. Biol.">
        <title>The bagworm genome reveals a unique fibroin gene that provides high tensile strength.</title>
        <authorList>
            <person name="Kono N."/>
            <person name="Nakamura H."/>
            <person name="Ohtoshi R."/>
            <person name="Tomita M."/>
            <person name="Numata K."/>
            <person name="Arakawa K."/>
        </authorList>
    </citation>
    <scope>NUCLEOTIDE SEQUENCE [LARGE SCALE GENOMIC DNA]</scope>
</reference>
<evidence type="ECO:0000256" key="3">
    <source>
        <dbReference type="ARBA" id="ARBA00022989"/>
    </source>
</evidence>
<dbReference type="EMBL" id="BGZK01001627">
    <property type="protein sequence ID" value="GBP83587.1"/>
    <property type="molecule type" value="Genomic_DNA"/>
</dbReference>
<dbReference type="InterPro" id="IPR047843">
    <property type="entry name" value="WLS-like_TM"/>
</dbReference>
<evidence type="ECO:0000256" key="5">
    <source>
        <dbReference type="SAM" id="Phobius"/>
    </source>
</evidence>
<protein>
    <submittedName>
        <fullName evidence="7">Transmembrane protein 181</fullName>
    </submittedName>
</protein>
<gene>
    <name evidence="7" type="primary">TMEM181</name>
    <name evidence="7" type="ORF">EVAR_104031_1</name>
</gene>
<sequence length="205" mass="24549">MTHCRVPPEPSARARARNKRSLFHSIGRCVRVEERQQPNTTYTTQHLKCKRRVCEEVMVLHLGALEYTHYILNMRFYGLQEFHKRYRIREINFYCWFAHCLRKYSTQDWAIEQKWLSILLPLLLLYNDPIYPLRLVSSSCFAPLMDTCFQTLFLACILLSWLALYHGLRQEIKTRVVNVETRNMWINNINMNTVIRGDERANMCD</sequence>
<keyword evidence="4 5" id="KW-0472">Membrane</keyword>
<dbReference type="STRING" id="151549.A0A4C1ZAD9"/>
<evidence type="ECO:0000313" key="7">
    <source>
        <dbReference type="EMBL" id="GBP83587.1"/>
    </source>
</evidence>
<organism evidence="7 8">
    <name type="scientific">Eumeta variegata</name>
    <name type="common">Bagworm moth</name>
    <name type="synonym">Eumeta japonica</name>
    <dbReference type="NCBI Taxonomy" id="151549"/>
    <lineage>
        <taxon>Eukaryota</taxon>
        <taxon>Metazoa</taxon>
        <taxon>Ecdysozoa</taxon>
        <taxon>Arthropoda</taxon>
        <taxon>Hexapoda</taxon>
        <taxon>Insecta</taxon>
        <taxon>Pterygota</taxon>
        <taxon>Neoptera</taxon>
        <taxon>Endopterygota</taxon>
        <taxon>Lepidoptera</taxon>
        <taxon>Glossata</taxon>
        <taxon>Ditrysia</taxon>
        <taxon>Tineoidea</taxon>
        <taxon>Psychidae</taxon>
        <taxon>Oiketicinae</taxon>
        <taxon>Eumeta</taxon>
    </lineage>
</organism>
<dbReference type="PANTHER" id="PTHR31918:SF1">
    <property type="entry name" value="TRANSMEMBRANE PROTEIN 181"/>
    <property type="match status" value="1"/>
</dbReference>
<evidence type="ECO:0000259" key="6">
    <source>
        <dbReference type="Pfam" id="PF06664"/>
    </source>
</evidence>
<comment type="caution">
    <text evidence="7">The sequence shown here is derived from an EMBL/GenBank/DDBJ whole genome shotgun (WGS) entry which is preliminary data.</text>
</comment>
<dbReference type="OrthoDB" id="28186at2759"/>
<evidence type="ECO:0000313" key="8">
    <source>
        <dbReference type="Proteomes" id="UP000299102"/>
    </source>
</evidence>
<dbReference type="Pfam" id="PF06664">
    <property type="entry name" value="WLS-like_TM"/>
    <property type="match status" value="1"/>
</dbReference>
<keyword evidence="3 5" id="KW-1133">Transmembrane helix</keyword>
<accession>A0A4C1ZAD9</accession>
<dbReference type="InterPro" id="IPR040416">
    <property type="entry name" value="TMEM181"/>
</dbReference>
<keyword evidence="2 5" id="KW-0812">Transmembrane</keyword>
<comment type="subcellular location">
    <subcellularLocation>
        <location evidence="1">Membrane</location>
        <topology evidence="1">Multi-pass membrane protein</topology>
    </subcellularLocation>
</comment>
<dbReference type="PANTHER" id="PTHR31918">
    <property type="entry name" value="TRANSMEMBRANE PROTEIN 181"/>
    <property type="match status" value="1"/>
</dbReference>
<proteinExistence type="predicted"/>
<evidence type="ECO:0000256" key="2">
    <source>
        <dbReference type="ARBA" id="ARBA00022692"/>
    </source>
</evidence>
<dbReference type="AlphaFoldDB" id="A0A4C1ZAD9"/>